<sequence length="169" mass="18799">MLDALTVAEEGSSSGYAREQFPHWSVVAGECTTRETVLQRDGTGVAVDAQCRPTTGSWYSPYDDQTVTDPSKIDIDHVVPLAEAWRSGASGWSISERERFANDLEHPQLQAVTASINRAKGDQDPAQWLPPNTAYRCTYVQMWIGVKSAWHLTIQQTEKDALTQTLRNC</sequence>
<comment type="caution">
    <text evidence="2">The sequence shown here is derived from an EMBL/GenBank/DDBJ whole genome shotgun (WGS) entry which is preliminary data.</text>
</comment>
<evidence type="ECO:0000259" key="1">
    <source>
        <dbReference type="Pfam" id="PF07510"/>
    </source>
</evidence>
<evidence type="ECO:0000313" key="2">
    <source>
        <dbReference type="EMBL" id="MBB5916814.1"/>
    </source>
</evidence>
<evidence type="ECO:0000313" key="3">
    <source>
        <dbReference type="Proteomes" id="UP000540412"/>
    </source>
</evidence>
<dbReference type="AlphaFoldDB" id="A0A7W9PJM2"/>
<dbReference type="InterPro" id="IPR011089">
    <property type="entry name" value="GmrSD_C"/>
</dbReference>
<feature type="domain" description="GmrSD restriction endonucleases C-terminal" evidence="1">
    <location>
        <begin position="60"/>
        <end position="164"/>
    </location>
</feature>
<dbReference type="PANTHER" id="PTHR24094">
    <property type="entry name" value="SECRETED PROTEIN"/>
    <property type="match status" value="1"/>
</dbReference>
<dbReference type="PANTHER" id="PTHR24094:SF15">
    <property type="entry name" value="AMP-DEPENDENT SYNTHETASE_LIGASE DOMAIN-CONTAINING PROTEIN-RELATED"/>
    <property type="match status" value="1"/>
</dbReference>
<protein>
    <recommendedName>
        <fullName evidence="1">GmrSD restriction endonucleases C-terminal domain-containing protein</fullName>
    </recommendedName>
</protein>
<dbReference type="RefSeq" id="WP_246461645.1">
    <property type="nucleotide sequence ID" value="NZ_JACHIT010000002.1"/>
</dbReference>
<accession>A0A7W9PJM2</accession>
<name>A0A7W9PJM2_9NOCA</name>
<organism evidence="2 3">
    <name type="scientific">Nocardia transvalensis</name>
    <dbReference type="NCBI Taxonomy" id="37333"/>
    <lineage>
        <taxon>Bacteria</taxon>
        <taxon>Bacillati</taxon>
        <taxon>Actinomycetota</taxon>
        <taxon>Actinomycetes</taxon>
        <taxon>Mycobacteriales</taxon>
        <taxon>Nocardiaceae</taxon>
        <taxon>Nocardia</taxon>
    </lineage>
</organism>
<dbReference type="Pfam" id="PF07510">
    <property type="entry name" value="GmrSD_C"/>
    <property type="match status" value="1"/>
</dbReference>
<gene>
    <name evidence="2" type="ORF">BJY24_005726</name>
</gene>
<reference evidence="2 3" key="1">
    <citation type="submission" date="2020-08" db="EMBL/GenBank/DDBJ databases">
        <title>Sequencing the genomes of 1000 actinobacteria strains.</title>
        <authorList>
            <person name="Klenk H.-P."/>
        </authorList>
    </citation>
    <scope>NUCLEOTIDE SEQUENCE [LARGE SCALE GENOMIC DNA]</scope>
    <source>
        <strain evidence="2 3">DSM 43582</strain>
    </source>
</reference>
<dbReference type="Proteomes" id="UP000540412">
    <property type="component" value="Unassembled WGS sequence"/>
</dbReference>
<dbReference type="EMBL" id="JACHIT010000002">
    <property type="protein sequence ID" value="MBB5916814.1"/>
    <property type="molecule type" value="Genomic_DNA"/>
</dbReference>
<proteinExistence type="predicted"/>
<keyword evidence="3" id="KW-1185">Reference proteome</keyword>